<feature type="transmembrane region" description="Helical" evidence="10">
    <location>
        <begin position="232"/>
        <end position="253"/>
    </location>
</feature>
<evidence type="ECO:0000256" key="3">
    <source>
        <dbReference type="ARBA" id="ARBA00008640"/>
    </source>
</evidence>
<sequence>MSSYLAHKYGELRSLLGKGIDWYRELSTSSKVALWVAVGLHQLFGFVFWFVGPKKVFGYIATKALDLQQLRFGSLLLVGCLVVASFPPLIGYGMLISVCGFVYGFPRGILPAAAGSITGASTVFTLSRYLQTTEVLGRRLRTLSESTKWQAISKAVTERGIALVVLLRLCPVPPWVYSNLGFSLIPRDKLSYTQFLLATVLSTPRLFLHVFIGSRVFALSDPTQELDSTSKILDISGIVAGMVLSTVLGWYVYRVTMHKIKDAVREQEGSSNESLLYELS</sequence>
<evidence type="ECO:0000259" key="11">
    <source>
        <dbReference type="Pfam" id="PF09335"/>
    </source>
</evidence>
<comment type="similarity">
    <text evidence="3">Belongs to the TVP38/TMEM64 family.</text>
</comment>
<reference evidence="12 13" key="1">
    <citation type="submission" date="2019-03" db="EMBL/GenBank/DDBJ databases">
        <title>Sequencing 23 genomes of Wallemia ichthyophaga.</title>
        <authorList>
            <person name="Gostincar C."/>
        </authorList>
    </citation>
    <scope>NUCLEOTIDE SEQUENCE [LARGE SCALE GENOMIC DNA]</scope>
    <source>
        <strain evidence="12 13">EXF-5753</strain>
    </source>
</reference>
<feature type="transmembrane region" description="Helical" evidence="10">
    <location>
        <begin position="109"/>
        <end position="130"/>
    </location>
</feature>
<keyword evidence="13" id="KW-1185">Reference proteome</keyword>
<evidence type="ECO:0000256" key="8">
    <source>
        <dbReference type="ARBA" id="ARBA00023034"/>
    </source>
</evidence>
<gene>
    <name evidence="12" type="ORF">E3P99_03797</name>
</gene>
<evidence type="ECO:0000256" key="6">
    <source>
        <dbReference type="ARBA" id="ARBA00022692"/>
    </source>
</evidence>
<feature type="transmembrane region" description="Helical" evidence="10">
    <location>
        <begin position="32"/>
        <end position="51"/>
    </location>
</feature>
<comment type="function">
    <text evidence="1">Golgi membrane protein involved in vesicular trafficking and spindle migration.</text>
</comment>
<comment type="subcellular location">
    <subcellularLocation>
        <location evidence="2">Golgi apparatus membrane</location>
        <topology evidence="2">Multi-pass membrane protein</topology>
    </subcellularLocation>
</comment>
<keyword evidence="8" id="KW-0333">Golgi apparatus</keyword>
<keyword evidence="6 10" id="KW-0812">Transmembrane</keyword>
<keyword evidence="9 10" id="KW-0472">Membrane</keyword>
<dbReference type="GO" id="GO:0016192">
    <property type="term" value="P:vesicle-mediated transport"/>
    <property type="evidence" value="ECO:0007669"/>
    <property type="project" value="TreeGrafter"/>
</dbReference>
<name>A0A4T0FD18_9BASI</name>
<evidence type="ECO:0000256" key="10">
    <source>
        <dbReference type="SAM" id="Phobius"/>
    </source>
</evidence>
<dbReference type="EMBL" id="SPNW01000090">
    <property type="protein sequence ID" value="TIA86042.1"/>
    <property type="molecule type" value="Genomic_DNA"/>
</dbReference>
<dbReference type="PANTHER" id="PTHR47549">
    <property type="entry name" value="GOLGI APPARATUS MEMBRANE PROTEIN TVP38-RELATED"/>
    <property type="match status" value="1"/>
</dbReference>
<dbReference type="GO" id="GO:0000022">
    <property type="term" value="P:mitotic spindle elongation"/>
    <property type="evidence" value="ECO:0007669"/>
    <property type="project" value="TreeGrafter"/>
</dbReference>
<protein>
    <recommendedName>
        <fullName evidence="4">Golgi apparatus membrane protein TVP38</fullName>
    </recommendedName>
    <alternativeName>
        <fullName evidence="5">Golgi apparatus membrane protein tvp38</fullName>
    </alternativeName>
</protein>
<evidence type="ECO:0000256" key="7">
    <source>
        <dbReference type="ARBA" id="ARBA00022989"/>
    </source>
</evidence>
<dbReference type="OrthoDB" id="166803at2759"/>
<evidence type="ECO:0000256" key="2">
    <source>
        <dbReference type="ARBA" id="ARBA00004653"/>
    </source>
</evidence>
<dbReference type="PANTHER" id="PTHR47549:SF1">
    <property type="entry name" value="GOLGI APPARATUS MEMBRANE PROTEIN TVP38"/>
    <property type="match status" value="1"/>
</dbReference>
<dbReference type="Proteomes" id="UP000310189">
    <property type="component" value="Unassembled WGS sequence"/>
</dbReference>
<organism evidence="12 13">
    <name type="scientific">Wallemia hederae</name>
    <dbReference type="NCBI Taxonomy" id="1540922"/>
    <lineage>
        <taxon>Eukaryota</taxon>
        <taxon>Fungi</taxon>
        <taxon>Dikarya</taxon>
        <taxon>Basidiomycota</taxon>
        <taxon>Wallemiomycotina</taxon>
        <taxon>Wallemiomycetes</taxon>
        <taxon>Wallemiales</taxon>
        <taxon>Wallemiaceae</taxon>
        <taxon>Wallemia</taxon>
    </lineage>
</organism>
<keyword evidence="7 10" id="KW-1133">Transmembrane helix</keyword>
<dbReference type="InterPro" id="IPR051076">
    <property type="entry name" value="Golgi_membrane_TVP38/TMEM64"/>
</dbReference>
<feature type="transmembrane region" description="Helical" evidence="10">
    <location>
        <begin position="72"/>
        <end position="103"/>
    </location>
</feature>
<feature type="transmembrane region" description="Helical" evidence="10">
    <location>
        <begin position="195"/>
        <end position="212"/>
    </location>
</feature>
<dbReference type="InterPro" id="IPR032816">
    <property type="entry name" value="VTT_dom"/>
</dbReference>
<evidence type="ECO:0000256" key="4">
    <source>
        <dbReference type="ARBA" id="ARBA00013533"/>
    </source>
</evidence>
<proteinExistence type="inferred from homology"/>
<dbReference type="GO" id="GO:0000139">
    <property type="term" value="C:Golgi membrane"/>
    <property type="evidence" value="ECO:0007669"/>
    <property type="project" value="UniProtKB-SubCell"/>
</dbReference>
<comment type="caution">
    <text evidence="12">The sequence shown here is derived from an EMBL/GenBank/DDBJ whole genome shotgun (WGS) entry which is preliminary data.</text>
</comment>
<dbReference type="Pfam" id="PF09335">
    <property type="entry name" value="VTT_dom"/>
    <property type="match status" value="1"/>
</dbReference>
<feature type="domain" description="VTT" evidence="11">
    <location>
        <begin position="94"/>
        <end position="214"/>
    </location>
</feature>
<evidence type="ECO:0000313" key="12">
    <source>
        <dbReference type="EMBL" id="TIA86042.1"/>
    </source>
</evidence>
<accession>A0A4T0FD18</accession>
<evidence type="ECO:0000313" key="13">
    <source>
        <dbReference type="Proteomes" id="UP000310189"/>
    </source>
</evidence>
<evidence type="ECO:0000256" key="5">
    <source>
        <dbReference type="ARBA" id="ARBA00020673"/>
    </source>
</evidence>
<evidence type="ECO:0000256" key="1">
    <source>
        <dbReference type="ARBA" id="ARBA00002978"/>
    </source>
</evidence>
<evidence type="ECO:0000256" key="9">
    <source>
        <dbReference type="ARBA" id="ARBA00023136"/>
    </source>
</evidence>
<dbReference type="AlphaFoldDB" id="A0A4T0FD18"/>